<feature type="region of interest" description="Disordered" evidence="1">
    <location>
        <begin position="1"/>
        <end position="29"/>
    </location>
</feature>
<evidence type="ECO:0000256" key="1">
    <source>
        <dbReference type="SAM" id="MobiDB-lite"/>
    </source>
</evidence>
<comment type="caution">
    <text evidence="2">The sequence shown here is derived from an EMBL/GenBank/DDBJ whole genome shotgun (WGS) entry which is preliminary data.</text>
</comment>
<name>A0AAD7RI95_9TELE</name>
<gene>
    <name evidence="2" type="ORF">AAFF_G00222540</name>
</gene>
<protein>
    <submittedName>
        <fullName evidence="2">Uncharacterized protein</fullName>
    </submittedName>
</protein>
<dbReference type="AlphaFoldDB" id="A0AAD7RI95"/>
<sequence length="137" mass="14740">MFVLKQKFDHRDNNSPGQGCSSAFEDPDQHSAPLMVRPPLWAVFTSPSLGSMREEEGGVCKTTAFVAPFKGKAAVHTHNLRLEVTPPRATFLNNLNRCRGMVPVSVADGAGVFVSALQTKGQQKESRGQGLTASGRS</sequence>
<accession>A0AAD7RI95</accession>
<reference evidence="2" key="1">
    <citation type="journal article" date="2023" name="Science">
        <title>Genome structures resolve the early diversification of teleost fishes.</title>
        <authorList>
            <person name="Parey E."/>
            <person name="Louis A."/>
            <person name="Montfort J."/>
            <person name="Bouchez O."/>
            <person name="Roques C."/>
            <person name="Iampietro C."/>
            <person name="Lluch J."/>
            <person name="Castinel A."/>
            <person name="Donnadieu C."/>
            <person name="Desvignes T."/>
            <person name="Floi Bucao C."/>
            <person name="Jouanno E."/>
            <person name="Wen M."/>
            <person name="Mejri S."/>
            <person name="Dirks R."/>
            <person name="Jansen H."/>
            <person name="Henkel C."/>
            <person name="Chen W.J."/>
            <person name="Zahm M."/>
            <person name="Cabau C."/>
            <person name="Klopp C."/>
            <person name="Thompson A.W."/>
            <person name="Robinson-Rechavi M."/>
            <person name="Braasch I."/>
            <person name="Lecointre G."/>
            <person name="Bobe J."/>
            <person name="Postlethwait J.H."/>
            <person name="Berthelot C."/>
            <person name="Roest Crollius H."/>
            <person name="Guiguen Y."/>
        </authorList>
    </citation>
    <scope>NUCLEOTIDE SEQUENCE</scope>
    <source>
        <strain evidence="2">NC1722</strain>
    </source>
</reference>
<keyword evidence="3" id="KW-1185">Reference proteome</keyword>
<proteinExistence type="predicted"/>
<dbReference type="Proteomes" id="UP001221898">
    <property type="component" value="Unassembled WGS sequence"/>
</dbReference>
<organism evidence="2 3">
    <name type="scientific">Aldrovandia affinis</name>
    <dbReference type="NCBI Taxonomy" id="143900"/>
    <lineage>
        <taxon>Eukaryota</taxon>
        <taxon>Metazoa</taxon>
        <taxon>Chordata</taxon>
        <taxon>Craniata</taxon>
        <taxon>Vertebrata</taxon>
        <taxon>Euteleostomi</taxon>
        <taxon>Actinopterygii</taxon>
        <taxon>Neopterygii</taxon>
        <taxon>Teleostei</taxon>
        <taxon>Notacanthiformes</taxon>
        <taxon>Halosauridae</taxon>
        <taxon>Aldrovandia</taxon>
    </lineage>
</organism>
<feature type="compositionally biased region" description="Basic and acidic residues" evidence="1">
    <location>
        <begin position="1"/>
        <end position="13"/>
    </location>
</feature>
<evidence type="ECO:0000313" key="2">
    <source>
        <dbReference type="EMBL" id="KAJ8383241.1"/>
    </source>
</evidence>
<evidence type="ECO:0000313" key="3">
    <source>
        <dbReference type="Proteomes" id="UP001221898"/>
    </source>
</evidence>
<dbReference type="EMBL" id="JAINUG010000298">
    <property type="protein sequence ID" value="KAJ8383241.1"/>
    <property type="molecule type" value="Genomic_DNA"/>
</dbReference>